<feature type="transmembrane region" description="Helical" evidence="1">
    <location>
        <begin position="49"/>
        <end position="67"/>
    </location>
</feature>
<name>A0A7G8BGK6_9BACT</name>
<gene>
    <name evidence="3" type="ORF">H7849_21875</name>
</gene>
<dbReference type="Gene3D" id="3.90.420.10">
    <property type="entry name" value="Oxidoreductase, molybdopterin-binding domain"/>
    <property type="match status" value="1"/>
</dbReference>
<evidence type="ECO:0000259" key="2">
    <source>
        <dbReference type="Pfam" id="PF00174"/>
    </source>
</evidence>
<dbReference type="InterPro" id="IPR036374">
    <property type="entry name" value="OxRdtase_Mopterin-bd_sf"/>
</dbReference>
<sequence length="296" mass="32935">MRSKQNDVEPKSARGSVLLKKFQGAFSERPAEPIEVEPSMLHRWTRRNLLIFGAGALATFAVGGSQLPREVFERLGLDPVKTGPEDKWLLNKALRFDDDVSTALYSQHHLAPTYTKSQITPLKNNYNGATPDPAYISGWRLTLDGLSSGLSVSLDIGTLLAHHQIHDQITRLVCVEGWSAIAWWSGLRFDDLLHAYPPVSQAKWAHIESAINLDANGNSDPYFVSIDLLTAEHPQSLLATHLNGKPLTVEHGAPLRLLVPVKLGLKNIKAITRITYTQDEPPDYWAKRGYSRYDGI</sequence>
<evidence type="ECO:0000313" key="4">
    <source>
        <dbReference type="Proteomes" id="UP000515312"/>
    </source>
</evidence>
<keyword evidence="1" id="KW-0472">Membrane</keyword>
<dbReference type="KEGG" id="adin:H7849_21875"/>
<proteinExistence type="predicted"/>
<dbReference type="RefSeq" id="WP_186742526.1">
    <property type="nucleotide sequence ID" value="NZ_CP060394.1"/>
</dbReference>
<dbReference type="Pfam" id="PF00174">
    <property type="entry name" value="Oxidored_molyb"/>
    <property type="match status" value="1"/>
</dbReference>
<dbReference type="PANTHER" id="PTHR43032">
    <property type="entry name" value="PROTEIN-METHIONINE-SULFOXIDE REDUCTASE"/>
    <property type="match status" value="1"/>
</dbReference>
<reference evidence="3 4" key="1">
    <citation type="submission" date="2020-08" db="EMBL/GenBank/DDBJ databases">
        <title>Edaphobacter telluris sp. nov. and Acidobacterium dinghuensis sp. nov., two acidobacteria isolated from forest soil.</title>
        <authorList>
            <person name="Fu J."/>
            <person name="Qiu L."/>
        </authorList>
    </citation>
    <scope>NUCLEOTIDE SEQUENCE [LARGE SCALE GENOMIC DNA]</scope>
    <source>
        <strain evidence="3">4Y35</strain>
    </source>
</reference>
<feature type="domain" description="Oxidoreductase molybdopterin-binding" evidence="2">
    <location>
        <begin position="134"/>
        <end position="285"/>
    </location>
</feature>
<dbReference type="SUPFAM" id="SSF56524">
    <property type="entry name" value="Oxidoreductase molybdopterin-binding domain"/>
    <property type="match status" value="1"/>
</dbReference>
<accession>A0A7G8BGK6</accession>
<protein>
    <submittedName>
        <fullName evidence="3">Molybdopterin-dependent oxidoreductase</fullName>
    </submittedName>
</protein>
<keyword evidence="1" id="KW-0812">Transmembrane</keyword>
<evidence type="ECO:0000313" key="3">
    <source>
        <dbReference type="EMBL" id="QNI31676.1"/>
    </source>
</evidence>
<dbReference type="EMBL" id="CP060394">
    <property type="protein sequence ID" value="QNI31676.1"/>
    <property type="molecule type" value="Genomic_DNA"/>
</dbReference>
<dbReference type="Proteomes" id="UP000515312">
    <property type="component" value="Chromosome"/>
</dbReference>
<dbReference type="InterPro" id="IPR000572">
    <property type="entry name" value="OxRdtase_Mopterin-bd_dom"/>
</dbReference>
<keyword evidence="4" id="KW-1185">Reference proteome</keyword>
<evidence type="ECO:0000256" key="1">
    <source>
        <dbReference type="SAM" id="Phobius"/>
    </source>
</evidence>
<organism evidence="3 4">
    <name type="scientific">Alloacidobacterium dinghuense</name>
    <dbReference type="NCBI Taxonomy" id="2763107"/>
    <lineage>
        <taxon>Bacteria</taxon>
        <taxon>Pseudomonadati</taxon>
        <taxon>Acidobacteriota</taxon>
        <taxon>Terriglobia</taxon>
        <taxon>Terriglobales</taxon>
        <taxon>Acidobacteriaceae</taxon>
        <taxon>Alloacidobacterium</taxon>
    </lineage>
</organism>
<keyword evidence="1" id="KW-1133">Transmembrane helix</keyword>
<dbReference type="AlphaFoldDB" id="A0A7G8BGK6"/>